<reference evidence="1" key="1">
    <citation type="journal article" date="2015" name="Nature">
        <title>Complex archaea that bridge the gap between prokaryotes and eukaryotes.</title>
        <authorList>
            <person name="Spang A."/>
            <person name="Saw J.H."/>
            <person name="Jorgensen S.L."/>
            <person name="Zaremba-Niedzwiedzka K."/>
            <person name="Martijn J."/>
            <person name="Lind A.E."/>
            <person name="van Eijk R."/>
            <person name="Schleper C."/>
            <person name="Guy L."/>
            <person name="Ettema T.J."/>
        </authorList>
    </citation>
    <scope>NUCLEOTIDE SEQUENCE</scope>
</reference>
<proteinExistence type="predicted"/>
<feature type="non-terminal residue" evidence="1">
    <location>
        <position position="1"/>
    </location>
</feature>
<evidence type="ECO:0000313" key="1">
    <source>
        <dbReference type="EMBL" id="KKL26319.1"/>
    </source>
</evidence>
<protein>
    <recommendedName>
        <fullName evidence="2">Large polyvalent protein associated domain-containing protein</fullName>
    </recommendedName>
</protein>
<dbReference type="EMBL" id="LAZR01035879">
    <property type="protein sequence ID" value="KKL26319.1"/>
    <property type="molecule type" value="Genomic_DNA"/>
</dbReference>
<organism evidence="1">
    <name type="scientific">marine sediment metagenome</name>
    <dbReference type="NCBI Taxonomy" id="412755"/>
    <lineage>
        <taxon>unclassified sequences</taxon>
        <taxon>metagenomes</taxon>
        <taxon>ecological metagenomes</taxon>
    </lineage>
</organism>
<sequence>PVEFLSFFSLPVTLGAGGGAGIVAKLGTGLRGQQIIGTLRHIATRANQLELITNPIGGVAAFGIRRGTSAVWKKLLNKPSLPRQEMNIANPVSETIPLADRAAWVKQQTIDELYPVTRLAKRTGNQDPDRLAHNMAGNNRIAEEFAENGPINFTTKERTGTPGMTQTLAELGSANKAGLDDLLVARRVVELTERGIEHGQSLTTTRAVLGRFLGRNLDELPSKAEYKSMSRQAGVDSEMLRAMDSLDSYNRDLMRHGHAAGLMDDEALASILSRNEFYAPFLREGFVDAGGVGGAGLRGPGSPVKSIKGSERRVLSPTDSMLLNTYRMIKESELNDVGKAIGDLADLPDSGVRTAQRPTELRAHATSDEALKGAGVDVETRRAIALDNEFDADLGVPIYRGANNLPEDMISFVKNGKRQYLKVDDMELARAYSALRIKPDSELPMIFKPTAAIARMQRAGITLDPGFVGMNVFRDQFVGFIQSNYGFVPGWDFMKGLAHYLGKSKFYDDMKTSGALRATLIGASRKELQKNLLKSI</sequence>
<feature type="non-terminal residue" evidence="1">
    <location>
        <position position="536"/>
    </location>
</feature>
<gene>
    <name evidence="1" type="ORF">LCGC14_2396480</name>
</gene>
<comment type="caution">
    <text evidence="1">The sequence shown here is derived from an EMBL/GenBank/DDBJ whole genome shotgun (WGS) entry which is preliminary data.</text>
</comment>
<dbReference type="AlphaFoldDB" id="A0A0F9BWP3"/>
<name>A0A0F9BWP3_9ZZZZ</name>
<accession>A0A0F9BWP3</accession>
<evidence type="ECO:0008006" key="2">
    <source>
        <dbReference type="Google" id="ProtNLM"/>
    </source>
</evidence>